<evidence type="ECO:0000256" key="2">
    <source>
        <dbReference type="SAM" id="MobiDB-lite"/>
    </source>
</evidence>
<evidence type="ECO:0000313" key="5">
    <source>
        <dbReference type="EMBL" id="VIP05405.1"/>
    </source>
</evidence>
<reference evidence="5" key="1">
    <citation type="submission" date="2019-04" db="EMBL/GenBank/DDBJ databases">
        <authorList>
            <consortium name="Science for Life Laboratories"/>
        </authorList>
    </citation>
    <scope>NUCLEOTIDE SEQUENCE</scope>
    <source>
        <strain evidence="5">MBLW1</strain>
    </source>
</reference>
<dbReference type="PANTHER" id="PTHR30332">
    <property type="entry name" value="PROBABLE GENERAL SECRETION PATHWAY PROTEIN D"/>
    <property type="match status" value="1"/>
</dbReference>
<evidence type="ECO:0000256" key="3">
    <source>
        <dbReference type="SAM" id="SignalP"/>
    </source>
</evidence>
<name>A0A6C2YX68_9BACT</name>
<accession>A0A6C2YX68</accession>
<gene>
    <name evidence="5" type="ORF">GMBLW1_37880</name>
</gene>
<keyword evidence="6" id="KW-1185">Reference proteome</keyword>
<evidence type="ECO:0000256" key="1">
    <source>
        <dbReference type="RuleBase" id="RU004003"/>
    </source>
</evidence>
<organism evidence="5">
    <name type="scientific">Tuwongella immobilis</name>
    <dbReference type="NCBI Taxonomy" id="692036"/>
    <lineage>
        <taxon>Bacteria</taxon>
        <taxon>Pseudomonadati</taxon>
        <taxon>Planctomycetota</taxon>
        <taxon>Planctomycetia</taxon>
        <taxon>Gemmatales</taxon>
        <taxon>Gemmataceae</taxon>
        <taxon>Tuwongella</taxon>
    </lineage>
</organism>
<dbReference type="KEGG" id="tim:GMBLW1_37880"/>
<dbReference type="InterPro" id="IPR004846">
    <property type="entry name" value="T2SS/T3SS_dom"/>
</dbReference>
<comment type="similarity">
    <text evidence="1">Belongs to the bacterial secretin family.</text>
</comment>
<dbReference type="Pfam" id="PF00263">
    <property type="entry name" value="Secretin"/>
    <property type="match status" value="1"/>
</dbReference>
<feature type="domain" description="Type II/III secretion system secretin-like" evidence="4">
    <location>
        <begin position="264"/>
        <end position="428"/>
    </location>
</feature>
<dbReference type="EMBL" id="LR586016">
    <property type="protein sequence ID" value="VIP05405.1"/>
    <property type="molecule type" value="Genomic_DNA"/>
</dbReference>
<feature type="chain" id="PRO_5036383977" description="Type II/III secretion system secretin-like domain-containing protein" evidence="3">
    <location>
        <begin position="28"/>
        <end position="576"/>
    </location>
</feature>
<dbReference type="EMBL" id="LR593887">
    <property type="protein sequence ID" value="VTS08166.1"/>
    <property type="molecule type" value="Genomic_DNA"/>
</dbReference>
<dbReference type="Proteomes" id="UP000464378">
    <property type="component" value="Chromosome"/>
</dbReference>
<sequence length="576" mass="60185">MHRLMHTLRRLAWGLAGLGGMVLTTQAYSQAPDAAAPAPRPAAMAKTDRTGAIIVPQQGSIRLQMKTQALIRDVFNERENVVTVLPDATNPAAVVIFGRQIGLSRITLTDTKGVSETYEVVVQPDIELLRKLLQQSVPTANVQVIPGLGNTVILTGNVAHTNDVDVITRVAGSVLGGGQGSIINAMTVGGVAQVQLDVTVAAVNRTEARRRGFAFGIQDGTSATYSILGGLGGPAPGPLTPGSDANLGTIFNLGTTSIQAFLQALKTEGLTKILAEPKLVTHSGRPARFLAGGRQAVPSQTSGFGGGSPGITYEDVGTELQFLPVVYGNGKIYLEVEPRIRQTSQAFGTSGPFGPAPGFSEQSVRTSVLLEPGQTFAIGGLIQTTTQSQATRVPLLGELPFVGTLFSQTTTDEQEQEVIVLVTPRLVDALDCGQLTKRLPGRETRSPSDYEFFLETLLETPRGPRSVFENRRYKAAWKNDPTAAYYPCGPNGNCGTADPLTGASNCANGTCAPAAMNYPTAVGAAPSIGGNPGAATVSVPNVAPPTATPVSLPNAYDPSLVPGSRTMDLPNLPNGN</sequence>
<dbReference type="InParanoid" id="A0A6C2YX68"/>
<dbReference type="AlphaFoldDB" id="A0A6C2YX68"/>
<feature type="region of interest" description="Disordered" evidence="2">
    <location>
        <begin position="548"/>
        <end position="576"/>
    </location>
</feature>
<evidence type="ECO:0000259" key="4">
    <source>
        <dbReference type="Pfam" id="PF00263"/>
    </source>
</evidence>
<keyword evidence="3" id="KW-0732">Signal</keyword>
<protein>
    <recommendedName>
        <fullName evidence="4">Type II/III secretion system secretin-like domain-containing protein</fullName>
    </recommendedName>
</protein>
<proteinExistence type="inferred from homology"/>
<dbReference type="InterPro" id="IPR050810">
    <property type="entry name" value="Bact_Secretion_Sys_Channel"/>
</dbReference>
<dbReference type="GO" id="GO:0009306">
    <property type="term" value="P:protein secretion"/>
    <property type="evidence" value="ECO:0007669"/>
    <property type="project" value="InterPro"/>
</dbReference>
<feature type="signal peptide" evidence="3">
    <location>
        <begin position="1"/>
        <end position="27"/>
    </location>
</feature>
<dbReference type="PANTHER" id="PTHR30332:SF17">
    <property type="entry name" value="TYPE IV PILIATION SYSTEM PROTEIN DR_0774-RELATED"/>
    <property type="match status" value="1"/>
</dbReference>
<evidence type="ECO:0000313" key="6">
    <source>
        <dbReference type="Proteomes" id="UP000464378"/>
    </source>
</evidence>
<dbReference type="RefSeq" id="WP_162660479.1">
    <property type="nucleotide sequence ID" value="NZ_LR593887.1"/>
</dbReference>
<dbReference type="GO" id="GO:0015627">
    <property type="term" value="C:type II protein secretion system complex"/>
    <property type="evidence" value="ECO:0007669"/>
    <property type="project" value="TreeGrafter"/>
</dbReference>